<dbReference type="AlphaFoldDB" id="A0A0F9X8Q6"/>
<accession>A0A0F9X8Q6</accession>
<organism evidence="2 3">
    <name type="scientific">Trichoderma harzianum</name>
    <name type="common">Hypocrea lixii</name>
    <dbReference type="NCBI Taxonomy" id="5544"/>
    <lineage>
        <taxon>Eukaryota</taxon>
        <taxon>Fungi</taxon>
        <taxon>Dikarya</taxon>
        <taxon>Ascomycota</taxon>
        <taxon>Pezizomycotina</taxon>
        <taxon>Sordariomycetes</taxon>
        <taxon>Hypocreomycetidae</taxon>
        <taxon>Hypocreales</taxon>
        <taxon>Hypocreaceae</taxon>
        <taxon>Trichoderma</taxon>
    </lineage>
</organism>
<proteinExistence type="predicted"/>
<dbReference type="PANTHER" id="PTHR13271">
    <property type="entry name" value="UNCHARACTERIZED PUTATIVE METHYLTRANSFERASE"/>
    <property type="match status" value="1"/>
</dbReference>
<evidence type="ECO:0000313" key="2">
    <source>
        <dbReference type="EMBL" id="KKP00930.1"/>
    </source>
</evidence>
<dbReference type="InterPro" id="IPR046341">
    <property type="entry name" value="SET_dom_sf"/>
</dbReference>
<protein>
    <submittedName>
        <fullName evidence="2">SET domain-containing protein</fullName>
    </submittedName>
</protein>
<dbReference type="SUPFAM" id="SSF82199">
    <property type="entry name" value="SET domain"/>
    <property type="match status" value="1"/>
</dbReference>
<dbReference type="Pfam" id="PF00856">
    <property type="entry name" value="SET"/>
    <property type="match status" value="1"/>
</dbReference>
<dbReference type="Gene3D" id="3.90.1410.10">
    <property type="entry name" value="set domain protein methyltransferase, domain 1"/>
    <property type="match status" value="1"/>
</dbReference>
<dbReference type="InterPro" id="IPR001214">
    <property type="entry name" value="SET_dom"/>
</dbReference>
<dbReference type="Proteomes" id="UP000034112">
    <property type="component" value="Unassembled WGS sequence"/>
</dbReference>
<dbReference type="PANTHER" id="PTHR13271:SF137">
    <property type="entry name" value="SET DOMAIN-CONTAINING PROTEIN"/>
    <property type="match status" value="1"/>
</dbReference>
<dbReference type="InterPro" id="IPR050600">
    <property type="entry name" value="SETD3_SETD6_MTase"/>
</dbReference>
<name>A0A0F9X8Q6_TRIHA</name>
<dbReference type="OrthoDB" id="441812at2759"/>
<dbReference type="GO" id="GO:0016279">
    <property type="term" value="F:protein-lysine N-methyltransferase activity"/>
    <property type="evidence" value="ECO:0007669"/>
    <property type="project" value="TreeGrafter"/>
</dbReference>
<evidence type="ECO:0000259" key="1">
    <source>
        <dbReference type="PROSITE" id="PS50280"/>
    </source>
</evidence>
<comment type="caution">
    <text evidence="2">The sequence shown here is derived from an EMBL/GenBank/DDBJ whole genome shotgun (WGS) entry which is preliminary data.</text>
</comment>
<gene>
    <name evidence="2" type="ORF">THAR02_06973</name>
</gene>
<dbReference type="PROSITE" id="PS50280">
    <property type="entry name" value="SET"/>
    <property type="match status" value="1"/>
</dbReference>
<dbReference type="EMBL" id="JOKZ01000222">
    <property type="protein sequence ID" value="KKP00930.1"/>
    <property type="molecule type" value="Genomic_DNA"/>
</dbReference>
<dbReference type="OMA" id="ISHMKDE"/>
<sequence length="378" mass="42461">MDKAIEQLLEWSSSIGIELNGIHPRALHGRGIGIVATRHLEADQVILKVPTSALRTLSNTPKDIIKNLSGATVHSILAVSLCLSGGNGIDKWTPVFPSRRDIASSLPICWPAKLRSLLPPGAKALLTAQQDKFNKDWALVTAAYPKLNKDDYLYSWLLINTRTFYHTDRSTEKLPRDDRMALQPVADLFNHTPEGYCVAAFDDKFFTFTTTRTHQPGEEVFIRYGPHANDKLLVEYGFTLPSSVNPWDETCLDSYICPSLSSDQRDRLEAVGFWGKYMLDAQTACYRTYVALRMLCLPLNRWQDILDGTRDEDEDSTIIDAALLKVLTKYDADVTSALEQLEQLEASSVGDEEMRGILTDRWLQIKHLVTAGKSRIES</sequence>
<reference evidence="3" key="1">
    <citation type="journal article" date="2015" name="Genome Announc.">
        <title>Draft whole-genome sequence of the biocontrol agent Trichoderma harzianum T6776.</title>
        <authorList>
            <person name="Baroncelli R."/>
            <person name="Piaggeschi G."/>
            <person name="Fiorini L."/>
            <person name="Bertolini E."/>
            <person name="Zapparata A."/>
            <person name="Pe M.E."/>
            <person name="Sarrocco S."/>
            <person name="Vannacci G."/>
        </authorList>
    </citation>
    <scope>NUCLEOTIDE SEQUENCE [LARGE SCALE GENOMIC DNA]</scope>
    <source>
        <strain evidence="3">T6776</strain>
    </source>
</reference>
<evidence type="ECO:0000313" key="3">
    <source>
        <dbReference type="Proteomes" id="UP000034112"/>
    </source>
</evidence>
<feature type="domain" description="SET" evidence="1">
    <location>
        <begin position="15"/>
        <end position="225"/>
    </location>
</feature>